<name>A0A364XYE6_9BACT</name>
<feature type="transmembrane region" description="Helical" evidence="5">
    <location>
        <begin position="258"/>
        <end position="280"/>
    </location>
</feature>
<dbReference type="OrthoDB" id="9810109at2"/>
<gene>
    <name evidence="6" type="ORF">DQQ10_22990</name>
</gene>
<feature type="transmembrane region" description="Helical" evidence="5">
    <location>
        <begin position="89"/>
        <end position="115"/>
    </location>
</feature>
<keyword evidence="2 5" id="KW-0812">Transmembrane</keyword>
<dbReference type="GO" id="GO:0016020">
    <property type="term" value="C:membrane"/>
    <property type="evidence" value="ECO:0007669"/>
    <property type="project" value="UniProtKB-SubCell"/>
</dbReference>
<dbReference type="Pfam" id="PF13520">
    <property type="entry name" value="AA_permease_2"/>
    <property type="match status" value="1"/>
</dbReference>
<protein>
    <submittedName>
        <fullName evidence="6">Amino acid permease</fullName>
    </submittedName>
</protein>
<keyword evidence="7" id="KW-1185">Reference proteome</keyword>
<feature type="transmembrane region" description="Helical" evidence="5">
    <location>
        <begin position="179"/>
        <end position="197"/>
    </location>
</feature>
<evidence type="ECO:0000313" key="7">
    <source>
        <dbReference type="Proteomes" id="UP000251889"/>
    </source>
</evidence>
<dbReference type="Gene3D" id="1.20.1740.10">
    <property type="entry name" value="Amino acid/polyamine transporter I"/>
    <property type="match status" value="1"/>
</dbReference>
<evidence type="ECO:0000256" key="4">
    <source>
        <dbReference type="ARBA" id="ARBA00023136"/>
    </source>
</evidence>
<comment type="subcellular location">
    <subcellularLocation>
        <location evidence="1">Membrane</location>
        <topology evidence="1">Multi-pass membrane protein</topology>
    </subcellularLocation>
</comment>
<dbReference type="AlphaFoldDB" id="A0A364XYE6"/>
<sequence length="478" mass="52407">MTNRNLLPTLGLWTSVSMVIGGIIGSGIFMKPASMAGVLGSPTLLIGVWIFAGVITLFGALSNAEVATMIPETGGQYVFFQKMYGDMVAFLYGWAGFIVFNTAGVASIAYMLGIYTEYFIILPRFPTAIEQEIFVHIPYLGKIFPLENIGVKSITILVVVFLTWINYRSTRTAGNVQVVLTIIKVIAILLLIFGLLFSGAGSSTYFFTNSSTIHPEGWALVMAIMMAMSGAFWGYDGWNNITFIAGEIKNPQRNIPRALVVGVTICILIYTLMNLAYLYILPVDRIAQSEMVATDAIAVVLGGIGGALIALMVIISTFGTTNGNILATARVSFAMAQERMFFKSIGDVHSIFNTPAKALWLHAVWTCVLIISGSFDMLTDMLIFISWVFYGLSAFGIFILRRKMPNELRPYKAWGYPVVPAIFVVFTATFLIITLVNDISNYNAGNTSIIHSVLGLALTGTGIPLYWYFRRVNKKGNQ</sequence>
<dbReference type="GO" id="GO:0015179">
    <property type="term" value="F:L-amino acid transmembrane transporter activity"/>
    <property type="evidence" value="ECO:0007669"/>
    <property type="project" value="TreeGrafter"/>
</dbReference>
<evidence type="ECO:0000313" key="6">
    <source>
        <dbReference type="EMBL" id="RAV98603.1"/>
    </source>
</evidence>
<dbReference type="PANTHER" id="PTHR11785">
    <property type="entry name" value="AMINO ACID TRANSPORTER"/>
    <property type="match status" value="1"/>
</dbReference>
<evidence type="ECO:0000256" key="2">
    <source>
        <dbReference type="ARBA" id="ARBA00022692"/>
    </source>
</evidence>
<feature type="transmembrane region" description="Helical" evidence="5">
    <location>
        <begin position="42"/>
        <end position="61"/>
    </location>
</feature>
<evidence type="ECO:0000256" key="3">
    <source>
        <dbReference type="ARBA" id="ARBA00022989"/>
    </source>
</evidence>
<feature type="transmembrane region" description="Helical" evidence="5">
    <location>
        <begin position="217"/>
        <end position="238"/>
    </location>
</feature>
<evidence type="ECO:0000256" key="5">
    <source>
        <dbReference type="SAM" id="Phobius"/>
    </source>
</evidence>
<proteinExistence type="predicted"/>
<dbReference type="PIRSF" id="PIRSF006060">
    <property type="entry name" value="AA_transporter"/>
    <property type="match status" value="1"/>
</dbReference>
<feature type="transmembrane region" description="Helical" evidence="5">
    <location>
        <begin position="448"/>
        <end position="469"/>
    </location>
</feature>
<dbReference type="Proteomes" id="UP000251889">
    <property type="component" value="Unassembled WGS sequence"/>
</dbReference>
<dbReference type="RefSeq" id="WP_112749279.1">
    <property type="nucleotide sequence ID" value="NZ_QMFY01000016.1"/>
</dbReference>
<evidence type="ECO:0000256" key="1">
    <source>
        <dbReference type="ARBA" id="ARBA00004141"/>
    </source>
</evidence>
<feature type="transmembrane region" description="Helical" evidence="5">
    <location>
        <begin position="381"/>
        <end position="401"/>
    </location>
</feature>
<keyword evidence="4 5" id="KW-0472">Membrane</keyword>
<feature type="transmembrane region" description="Helical" evidence="5">
    <location>
        <begin position="413"/>
        <end position="436"/>
    </location>
</feature>
<comment type="caution">
    <text evidence="6">The sequence shown here is derived from an EMBL/GenBank/DDBJ whole genome shotgun (WGS) entry which is preliminary data.</text>
</comment>
<feature type="transmembrane region" description="Helical" evidence="5">
    <location>
        <begin position="149"/>
        <end position="167"/>
    </location>
</feature>
<feature type="transmembrane region" description="Helical" evidence="5">
    <location>
        <begin position="358"/>
        <end position="375"/>
    </location>
</feature>
<dbReference type="InterPro" id="IPR050598">
    <property type="entry name" value="AminoAcid_Transporter"/>
</dbReference>
<keyword evidence="3 5" id="KW-1133">Transmembrane helix</keyword>
<dbReference type="EMBL" id="QMFY01000016">
    <property type="protein sequence ID" value="RAV98603.1"/>
    <property type="molecule type" value="Genomic_DNA"/>
</dbReference>
<dbReference type="PANTHER" id="PTHR11785:SF512">
    <property type="entry name" value="SOBREMESA, ISOFORM B"/>
    <property type="match status" value="1"/>
</dbReference>
<organism evidence="6 7">
    <name type="scientific">Pseudochryseolinea flava</name>
    <dbReference type="NCBI Taxonomy" id="2059302"/>
    <lineage>
        <taxon>Bacteria</taxon>
        <taxon>Pseudomonadati</taxon>
        <taxon>Bacteroidota</taxon>
        <taxon>Cytophagia</taxon>
        <taxon>Cytophagales</taxon>
        <taxon>Fulvivirgaceae</taxon>
        <taxon>Pseudochryseolinea</taxon>
    </lineage>
</organism>
<feature type="transmembrane region" description="Helical" evidence="5">
    <location>
        <begin position="12"/>
        <end position="30"/>
    </location>
</feature>
<dbReference type="InterPro" id="IPR002293">
    <property type="entry name" value="AA/rel_permease1"/>
</dbReference>
<accession>A0A364XYE6</accession>
<feature type="transmembrane region" description="Helical" evidence="5">
    <location>
        <begin position="292"/>
        <end position="315"/>
    </location>
</feature>
<reference evidence="6 7" key="1">
    <citation type="submission" date="2018-06" db="EMBL/GenBank/DDBJ databases">
        <title>Chryseolinea flavus sp. nov., a member of the phylum Bacteroidetes isolated from soil.</title>
        <authorList>
            <person name="Li Y."/>
            <person name="Wang J."/>
        </authorList>
    </citation>
    <scope>NUCLEOTIDE SEQUENCE [LARGE SCALE GENOMIC DNA]</scope>
    <source>
        <strain evidence="6 7">SDU1-6</strain>
    </source>
</reference>